<sequence>MNHEDPIIDPLLEELLGQQQMPDLTARVVQAHQQRQAAKQSPKQNGQAKAPLSIAVSTATQTTSPETPSVESQSTSGVAATDAPTKRSGEFKRRLKRQRFFTAISSLSLSLCLLVMLGGVAYYTYQRFLPGQGIPLAADGNQKPSSGARDHEVKPDVDPQLADHNVPSNEAIVRNGSSVDDLVSPETVASNDAPSSGMSPAVGGMQNGGEIESVDQVAIADKSAPSYVKPRMWDSLRLDDRDVISEIDNAIANAWKSENVKPSPAATDNEFCRRTYLQLLGRIPTVEEIESYAKHRSKDKRTWLVDEILGNEKYKQEFASFWSARFANILVGRAGGMSDDSPIDRSALEGYLATAFEKNKPYNLLVKELITATGTTSPGSESFNPATNFLVSMVDGDAKLATAKTCSTFLGQQLQCAECHNHPTTGWNQDQFWSMNAFFRQTKLAKDRDSGKLAILDRDFVKNQASDAGEVYYEQPNGLVKVAYPQFVDGTKIPASGKVAEVDRRQELAQLIVNSDDFPKATVNRMWQHFFGVGFTQPVDDMGPHNPASHPELLDNLAVHFAESGFDMKRLMRWIVLSEPYALSSRQIDDNLADDPDAGQQLFARYYARQMEAEQLFHSLQMLAKNPGRGSAIIASSDERHTWLGQVNQKMGDDEDSETSTLDGGVTQSLLMMNGGLMRQATDAQAAVLKNVIASNMSPSDKVEHLFLAALSRRPTKKELNAISEILKSRSSEAAALQDIWWALLNSNEFILDH</sequence>
<dbReference type="EMBL" id="PUHY01000012">
    <property type="protein sequence ID" value="PQO32116.1"/>
    <property type="molecule type" value="Genomic_DNA"/>
</dbReference>
<dbReference type="PANTHER" id="PTHR35889">
    <property type="entry name" value="CYCLOINULO-OLIGOSACCHARIDE FRUCTANOTRANSFERASE-RELATED"/>
    <property type="match status" value="1"/>
</dbReference>
<reference evidence="5 6" key="1">
    <citation type="submission" date="2018-02" db="EMBL/GenBank/DDBJ databases">
        <title>Comparative genomes isolates from brazilian mangrove.</title>
        <authorList>
            <person name="Araujo J.E."/>
            <person name="Taketani R.G."/>
            <person name="Silva M.C.P."/>
            <person name="Loureco M.V."/>
            <person name="Andreote F.D."/>
        </authorList>
    </citation>
    <scope>NUCLEOTIDE SEQUENCE [LARGE SCALE GENOMIC DNA]</scope>
    <source>
        <strain evidence="5 6">Hex-1 MGV</strain>
    </source>
</reference>
<evidence type="ECO:0000259" key="4">
    <source>
        <dbReference type="Pfam" id="PF07587"/>
    </source>
</evidence>
<dbReference type="Proteomes" id="UP000238322">
    <property type="component" value="Unassembled WGS sequence"/>
</dbReference>
<evidence type="ECO:0000256" key="2">
    <source>
        <dbReference type="SAM" id="Phobius"/>
    </source>
</evidence>
<evidence type="ECO:0000313" key="5">
    <source>
        <dbReference type="EMBL" id="PQO32116.1"/>
    </source>
</evidence>
<evidence type="ECO:0000313" key="6">
    <source>
        <dbReference type="Proteomes" id="UP000238322"/>
    </source>
</evidence>
<dbReference type="AlphaFoldDB" id="A0A2S8FIX8"/>
<feature type="region of interest" description="Disordered" evidence="1">
    <location>
        <begin position="139"/>
        <end position="199"/>
    </location>
</feature>
<protein>
    <recommendedName>
        <fullName evidence="7">DUF1553 domain-containing protein</fullName>
    </recommendedName>
</protein>
<feature type="compositionally biased region" description="Basic and acidic residues" evidence="1">
    <location>
        <begin position="148"/>
        <end position="157"/>
    </location>
</feature>
<dbReference type="OrthoDB" id="289302at2"/>
<proteinExistence type="predicted"/>
<dbReference type="InterPro" id="IPR011444">
    <property type="entry name" value="DUF1549"/>
</dbReference>
<feature type="domain" description="DUF1549" evidence="3">
    <location>
        <begin position="246"/>
        <end position="443"/>
    </location>
</feature>
<dbReference type="PANTHER" id="PTHR35889:SF3">
    <property type="entry name" value="F-BOX DOMAIN-CONTAINING PROTEIN"/>
    <property type="match status" value="1"/>
</dbReference>
<feature type="compositionally biased region" description="Polar residues" evidence="1">
    <location>
        <begin position="187"/>
        <end position="198"/>
    </location>
</feature>
<feature type="region of interest" description="Disordered" evidence="1">
    <location>
        <begin position="28"/>
        <end position="90"/>
    </location>
</feature>
<keyword evidence="2" id="KW-0812">Transmembrane</keyword>
<name>A0A2S8FIX8_9BACT</name>
<feature type="compositionally biased region" description="Polar residues" evidence="1">
    <location>
        <begin position="55"/>
        <end position="78"/>
    </location>
</feature>
<evidence type="ECO:0008006" key="7">
    <source>
        <dbReference type="Google" id="ProtNLM"/>
    </source>
</evidence>
<dbReference type="RefSeq" id="WP_105331128.1">
    <property type="nucleotide sequence ID" value="NZ_PUHY01000012.1"/>
</dbReference>
<keyword evidence="2" id="KW-1133">Transmembrane helix</keyword>
<accession>A0A2S8FIX8</accession>
<feature type="transmembrane region" description="Helical" evidence="2">
    <location>
        <begin position="100"/>
        <end position="125"/>
    </location>
</feature>
<dbReference type="Pfam" id="PF07583">
    <property type="entry name" value="PSCyt2"/>
    <property type="match status" value="1"/>
</dbReference>
<organism evidence="5 6">
    <name type="scientific">Blastopirellula marina</name>
    <dbReference type="NCBI Taxonomy" id="124"/>
    <lineage>
        <taxon>Bacteria</taxon>
        <taxon>Pseudomonadati</taxon>
        <taxon>Planctomycetota</taxon>
        <taxon>Planctomycetia</taxon>
        <taxon>Pirellulales</taxon>
        <taxon>Pirellulaceae</taxon>
        <taxon>Blastopirellula</taxon>
    </lineage>
</organism>
<dbReference type="Pfam" id="PF07587">
    <property type="entry name" value="PSD1"/>
    <property type="match status" value="1"/>
</dbReference>
<gene>
    <name evidence="5" type="ORF">C5Y83_17925</name>
</gene>
<keyword evidence="2" id="KW-0472">Membrane</keyword>
<evidence type="ECO:0000256" key="1">
    <source>
        <dbReference type="SAM" id="MobiDB-lite"/>
    </source>
</evidence>
<feature type="compositionally biased region" description="Low complexity" evidence="1">
    <location>
        <begin position="28"/>
        <end position="38"/>
    </location>
</feature>
<dbReference type="InterPro" id="IPR022655">
    <property type="entry name" value="DUF1553"/>
</dbReference>
<comment type="caution">
    <text evidence="5">The sequence shown here is derived from an EMBL/GenBank/DDBJ whole genome shotgun (WGS) entry which is preliminary data.</text>
</comment>
<feature type="domain" description="DUF1553" evidence="4">
    <location>
        <begin position="504"/>
        <end position="626"/>
    </location>
</feature>
<evidence type="ECO:0000259" key="3">
    <source>
        <dbReference type="Pfam" id="PF07583"/>
    </source>
</evidence>